<dbReference type="PANTHER" id="PTHR10122:SF0">
    <property type="entry name" value="CYTOCHROME C OXIDASE SUBUNIT 5B, ISOFORM A-RELATED"/>
    <property type="match status" value="1"/>
</dbReference>
<dbReference type="PROSITE" id="PS51359">
    <property type="entry name" value="COX5B_2"/>
    <property type="match status" value="1"/>
</dbReference>
<name>A0ABM0GTT6_SACKO</name>
<dbReference type="RefSeq" id="XP_002737212.1">
    <property type="nucleotide sequence ID" value="XM_002737166.2"/>
</dbReference>
<dbReference type="CDD" id="cd00924">
    <property type="entry name" value="Cyt_c_Oxidase_Vb"/>
    <property type="match status" value="1"/>
</dbReference>
<dbReference type="GeneID" id="100373074"/>
<keyword evidence="1" id="KW-0479">Metal-binding</keyword>
<gene>
    <name evidence="4" type="primary">LOC100373074</name>
</gene>
<evidence type="ECO:0000256" key="2">
    <source>
        <dbReference type="ARBA" id="ARBA00022833"/>
    </source>
</evidence>
<dbReference type="SUPFAM" id="SSF57802">
    <property type="entry name" value="Rubredoxin-like"/>
    <property type="match status" value="1"/>
</dbReference>
<dbReference type="InterPro" id="IPR036972">
    <property type="entry name" value="Cyt_c_oxidase_su5b_sf"/>
</dbReference>
<accession>A0ABM0GTT6</accession>
<evidence type="ECO:0000313" key="4">
    <source>
        <dbReference type="RefSeq" id="XP_002737212.1"/>
    </source>
</evidence>
<evidence type="ECO:0000313" key="3">
    <source>
        <dbReference type="Proteomes" id="UP000694865"/>
    </source>
</evidence>
<dbReference type="PANTHER" id="PTHR10122">
    <property type="entry name" value="CYTOCHROME C OXIDASE SUBUNIT 5B, MITOCHONDRIAL"/>
    <property type="match status" value="1"/>
</dbReference>
<dbReference type="Proteomes" id="UP000694865">
    <property type="component" value="Unplaced"/>
</dbReference>
<protein>
    <submittedName>
        <fullName evidence="4">Cytochrome c oxidase subunit 5B, mitochondrial-like</fullName>
    </submittedName>
</protein>
<evidence type="ECO:0000256" key="1">
    <source>
        <dbReference type="ARBA" id="ARBA00022723"/>
    </source>
</evidence>
<dbReference type="Pfam" id="PF01215">
    <property type="entry name" value="COX5B"/>
    <property type="match status" value="1"/>
</dbReference>
<keyword evidence="2" id="KW-0862">Zinc</keyword>
<sequence>MASLLCRARVLAVAGRSLMVSSVRTMSKPGGIPLNVDHATGMEKLEMDMKEAGLEDPFDLKVKNVVPGTRESPTLVPSIFEKRMVGCVCEEEATVVNWMWLEKGGVQRCECGHFFQLTEAAPLQPVQRV</sequence>
<dbReference type="Gene3D" id="2.60.11.10">
    <property type="entry name" value="Cytochrome c oxidase, subunit Vb"/>
    <property type="match status" value="1"/>
</dbReference>
<dbReference type="InterPro" id="IPR002124">
    <property type="entry name" value="Cyt_c_oxidase_su5b"/>
</dbReference>
<reference evidence="4" key="1">
    <citation type="submission" date="2025-08" db="UniProtKB">
        <authorList>
            <consortium name="RefSeq"/>
        </authorList>
    </citation>
    <scope>IDENTIFICATION</scope>
    <source>
        <tissue evidence="4">Testes</tissue>
    </source>
</reference>
<proteinExistence type="predicted"/>
<keyword evidence="3" id="KW-1185">Reference proteome</keyword>
<organism evidence="3 4">
    <name type="scientific">Saccoglossus kowalevskii</name>
    <name type="common">Acorn worm</name>
    <dbReference type="NCBI Taxonomy" id="10224"/>
    <lineage>
        <taxon>Eukaryota</taxon>
        <taxon>Metazoa</taxon>
        <taxon>Hemichordata</taxon>
        <taxon>Enteropneusta</taxon>
        <taxon>Harrimaniidae</taxon>
        <taxon>Saccoglossus</taxon>
    </lineage>
</organism>